<protein>
    <submittedName>
        <fullName evidence="3">Response regulator</fullName>
    </submittedName>
</protein>
<dbReference type="PANTHER" id="PTHR44520:SF2">
    <property type="entry name" value="RESPONSE REGULATOR RCP1"/>
    <property type="match status" value="1"/>
</dbReference>
<dbReference type="Pfam" id="PF00072">
    <property type="entry name" value="Response_reg"/>
    <property type="match status" value="1"/>
</dbReference>
<feature type="domain" description="Response regulatory" evidence="2">
    <location>
        <begin position="5"/>
        <end position="127"/>
    </location>
</feature>
<proteinExistence type="predicted"/>
<feature type="modified residue" description="4-aspartylphosphate" evidence="1">
    <location>
        <position position="59"/>
    </location>
</feature>
<gene>
    <name evidence="3" type="ORF">OQZ29_09030</name>
</gene>
<evidence type="ECO:0000313" key="3">
    <source>
        <dbReference type="EMBL" id="MCX3264886.1"/>
    </source>
</evidence>
<dbReference type="SUPFAM" id="SSF52172">
    <property type="entry name" value="CheY-like"/>
    <property type="match status" value="1"/>
</dbReference>
<comment type="caution">
    <text evidence="3">The sequence shown here is derived from an EMBL/GenBank/DDBJ whole genome shotgun (WGS) entry which is preliminary data.</text>
</comment>
<dbReference type="RefSeq" id="WP_010600265.1">
    <property type="nucleotide sequence ID" value="NZ_JAPJUH010000002.1"/>
</dbReference>
<evidence type="ECO:0000259" key="2">
    <source>
        <dbReference type="PROSITE" id="PS50110"/>
    </source>
</evidence>
<dbReference type="EMBL" id="JAPJUH010000002">
    <property type="protein sequence ID" value="MCX3264886.1"/>
    <property type="molecule type" value="Genomic_DNA"/>
</dbReference>
<dbReference type="Gene3D" id="3.40.50.2300">
    <property type="match status" value="1"/>
</dbReference>
<organism evidence="3 4">
    <name type="scientific">Pedobacter agri</name>
    <dbReference type="NCBI Taxonomy" id="454586"/>
    <lineage>
        <taxon>Bacteria</taxon>
        <taxon>Pseudomonadati</taxon>
        <taxon>Bacteroidota</taxon>
        <taxon>Sphingobacteriia</taxon>
        <taxon>Sphingobacteriales</taxon>
        <taxon>Sphingobacteriaceae</taxon>
        <taxon>Pedobacter</taxon>
    </lineage>
</organism>
<dbReference type="PROSITE" id="PS50110">
    <property type="entry name" value="RESPONSE_REGULATORY"/>
    <property type="match status" value="1"/>
</dbReference>
<dbReference type="SMART" id="SM00448">
    <property type="entry name" value="REC"/>
    <property type="match status" value="1"/>
</dbReference>
<evidence type="ECO:0000256" key="1">
    <source>
        <dbReference type="PROSITE-ProRule" id="PRU00169"/>
    </source>
</evidence>
<accession>A0A9X3DCY0</accession>
<dbReference type="GO" id="GO:0000160">
    <property type="term" value="P:phosphorelay signal transduction system"/>
    <property type="evidence" value="ECO:0007669"/>
    <property type="project" value="InterPro"/>
</dbReference>
<sequence length="132" mass="15835">MHYETILIDDDEMALCLQEMIWCNFVENKQPYLFNRAQDALRFFDDRNDVVSSYMILLDINMPIMNGWEFLNQLKTHPLRNFIRVVMVSSSVEKTDIERALSIEIVEDFLIKPLTEQQLQRLRDKERLSPFF</sequence>
<dbReference type="InterPro" id="IPR001789">
    <property type="entry name" value="Sig_transdc_resp-reg_receiver"/>
</dbReference>
<evidence type="ECO:0000313" key="4">
    <source>
        <dbReference type="Proteomes" id="UP001142592"/>
    </source>
</evidence>
<reference evidence="3" key="1">
    <citation type="submission" date="2022-11" db="EMBL/GenBank/DDBJ databases">
        <authorList>
            <person name="Graham C."/>
            <person name="Newman J.D."/>
        </authorList>
    </citation>
    <scope>NUCLEOTIDE SEQUENCE</scope>
    <source>
        <strain evidence="3">DSM 19486</strain>
    </source>
</reference>
<dbReference type="Proteomes" id="UP001142592">
    <property type="component" value="Unassembled WGS sequence"/>
</dbReference>
<keyword evidence="1" id="KW-0597">Phosphoprotein</keyword>
<name>A0A9X3DCY0_9SPHI</name>
<keyword evidence="4" id="KW-1185">Reference proteome</keyword>
<dbReference type="InterPro" id="IPR011006">
    <property type="entry name" value="CheY-like_superfamily"/>
</dbReference>
<dbReference type="AlphaFoldDB" id="A0A9X3DCY0"/>
<dbReference type="PANTHER" id="PTHR44520">
    <property type="entry name" value="RESPONSE REGULATOR RCP1-RELATED"/>
    <property type="match status" value="1"/>
</dbReference>
<dbReference type="InterPro" id="IPR052893">
    <property type="entry name" value="TCS_response_regulator"/>
</dbReference>